<dbReference type="InterPro" id="IPR001853">
    <property type="entry name" value="DSBA-like_thioredoxin_dom"/>
</dbReference>
<proteinExistence type="predicted"/>
<sequence>MMHQPTHVNYLFDPYCGWCYGASSALQKIQKLENVALELTPTGLFADAGARPMDHRFAQYAWSNDQRIAQLTGRVFSEKYWRDVLGNHDVRFDSTNATLALTAVTLSQPKRALKALLAIQEARFIHGLDINSISVLTDILDEIDLTEAALRLRNRDGELMAINARSISSAQKKMHEFAIQGVPNLIVTKGPEQRIVDGSYLYANTTPLLDYLKYD</sequence>
<feature type="domain" description="DSBA-like thioredoxin" evidence="1">
    <location>
        <begin position="8"/>
        <end position="189"/>
    </location>
</feature>
<dbReference type="OrthoDB" id="9813770at2"/>
<accession>A0A4R5W5Z1</accession>
<dbReference type="EMBL" id="SMYL01000001">
    <property type="protein sequence ID" value="TDK68193.1"/>
    <property type="molecule type" value="Genomic_DNA"/>
</dbReference>
<reference evidence="2 3" key="1">
    <citation type="submission" date="2019-03" db="EMBL/GenBank/DDBJ databases">
        <title>Sapientia aquatica gen. nov., sp. nov., isolated from a crater lake.</title>
        <authorList>
            <person name="Felfoldi T."/>
            <person name="Szabo A."/>
            <person name="Toth E."/>
            <person name="Schumann P."/>
            <person name="Keki Z."/>
            <person name="Marialigeti K."/>
            <person name="Mathe I."/>
        </authorList>
    </citation>
    <scope>NUCLEOTIDE SEQUENCE [LARGE SCALE GENOMIC DNA]</scope>
    <source>
        <strain evidence="2 3">SA-152</strain>
    </source>
</reference>
<dbReference type="InterPro" id="IPR036249">
    <property type="entry name" value="Thioredoxin-like_sf"/>
</dbReference>
<keyword evidence="3" id="KW-1185">Reference proteome</keyword>
<evidence type="ECO:0000313" key="3">
    <source>
        <dbReference type="Proteomes" id="UP000294829"/>
    </source>
</evidence>
<evidence type="ECO:0000259" key="1">
    <source>
        <dbReference type="Pfam" id="PF01323"/>
    </source>
</evidence>
<dbReference type="GO" id="GO:0016491">
    <property type="term" value="F:oxidoreductase activity"/>
    <property type="evidence" value="ECO:0007669"/>
    <property type="project" value="InterPro"/>
</dbReference>
<organism evidence="2 3">
    <name type="scientific">Sapientia aquatica</name>
    <dbReference type="NCBI Taxonomy" id="1549640"/>
    <lineage>
        <taxon>Bacteria</taxon>
        <taxon>Pseudomonadati</taxon>
        <taxon>Pseudomonadota</taxon>
        <taxon>Betaproteobacteria</taxon>
        <taxon>Burkholderiales</taxon>
        <taxon>Oxalobacteraceae</taxon>
        <taxon>Sapientia</taxon>
    </lineage>
</organism>
<dbReference type="Gene3D" id="3.40.30.10">
    <property type="entry name" value="Glutaredoxin"/>
    <property type="match status" value="1"/>
</dbReference>
<protein>
    <submittedName>
        <fullName evidence="2">DsbA family protein</fullName>
    </submittedName>
</protein>
<dbReference type="CDD" id="cd03025">
    <property type="entry name" value="DsbA_FrnE_like"/>
    <property type="match status" value="1"/>
</dbReference>
<name>A0A4R5W5Z1_9BURK</name>
<dbReference type="RefSeq" id="WP_133324619.1">
    <property type="nucleotide sequence ID" value="NZ_SMYL01000001.1"/>
</dbReference>
<gene>
    <name evidence="2" type="ORF">E2I14_01200</name>
</gene>
<dbReference type="SUPFAM" id="SSF52833">
    <property type="entry name" value="Thioredoxin-like"/>
    <property type="match status" value="1"/>
</dbReference>
<comment type="caution">
    <text evidence="2">The sequence shown here is derived from an EMBL/GenBank/DDBJ whole genome shotgun (WGS) entry which is preliminary data.</text>
</comment>
<dbReference type="Pfam" id="PF01323">
    <property type="entry name" value="DSBA"/>
    <property type="match status" value="1"/>
</dbReference>
<evidence type="ECO:0000313" key="2">
    <source>
        <dbReference type="EMBL" id="TDK68193.1"/>
    </source>
</evidence>
<dbReference type="Proteomes" id="UP000294829">
    <property type="component" value="Unassembled WGS sequence"/>
</dbReference>
<dbReference type="AlphaFoldDB" id="A0A4R5W5Z1"/>